<accession>A0A2P2PP51</accession>
<sequence>MCCHQLPDHYLLIKILISFASINYKSKTKVV</sequence>
<evidence type="ECO:0000313" key="1">
    <source>
        <dbReference type="EMBL" id="MBX56485.1"/>
    </source>
</evidence>
<organism evidence="1">
    <name type="scientific">Rhizophora mucronata</name>
    <name type="common">Asiatic mangrove</name>
    <dbReference type="NCBI Taxonomy" id="61149"/>
    <lineage>
        <taxon>Eukaryota</taxon>
        <taxon>Viridiplantae</taxon>
        <taxon>Streptophyta</taxon>
        <taxon>Embryophyta</taxon>
        <taxon>Tracheophyta</taxon>
        <taxon>Spermatophyta</taxon>
        <taxon>Magnoliopsida</taxon>
        <taxon>eudicotyledons</taxon>
        <taxon>Gunneridae</taxon>
        <taxon>Pentapetalae</taxon>
        <taxon>rosids</taxon>
        <taxon>fabids</taxon>
        <taxon>Malpighiales</taxon>
        <taxon>Rhizophoraceae</taxon>
        <taxon>Rhizophora</taxon>
    </lineage>
</organism>
<reference evidence="1" key="1">
    <citation type="submission" date="2018-02" db="EMBL/GenBank/DDBJ databases">
        <title>Rhizophora mucronata_Transcriptome.</title>
        <authorList>
            <person name="Meera S.P."/>
            <person name="Sreeshan A."/>
            <person name="Augustine A."/>
        </authorList>
    </citation>
    <scope>NUCLEOTIDE SEQUENCE</scope>
    <source>
        <tissue evidence="1">Leaf</tissue>
    </source>
</reference>
<name>A0A2P2PP51_RHIMU</name>
<dbReference type="EMBL" id="GGEC01076001">
    <property type="protein sequence ID" value="MBX56485.1"/>
    <property type="molecule type" value="Transcribed_RNA"/>
</dbReference>
<protein>
    <submittedName>
        <fullName evidence="1">Uncharacterized protein</fullName>
    </submittedName>
</protein>
<dbReference type="AlphaFoldDB" id="A0A2P2PP51"/>
<proteinExistence type="predicted"/>